<organism evidence="1 2">
    <name type="scientific">Nephila pilipes</name>
    <name type="common">Giant wood spider</name>
    <name type="synonym">Nephila maculata</name>
    <dbReference type="NCBI Taxonomy" id="299642"/>
    <lineage>
        <taxon>Eukaryota</taxon>
        <taxon>Metazoa</taxon>
        <taxon>Ecdysozoa</taxon>
        <taxon>Arthropoda</taxon>
        <taxon>Chelicerata</taxon>
        <taxon>Arachnida</taxon>
        <taxon>Araneae</taxon>
        <taxon>Araneomorphae</taxon>
        <taxon>Entelegynae</taxon>
        <taxon>Araneoidea</taxon>
        <taxon>Nephilidae</taxon>
        <taxon>Nephila</taxon>
    </lineage>
</organism>
<reference evidence="1" key="1">
    <citation type="submission" date="2020-08" db="EMBL/GenBank/DDBJ databases">
        <title>Multicomponent nature underlies the extraordinary mechanical properties of spider dragline silk.</title>
        <authorList>
            <person name="Kono N."/>
            <person name="Nakamura H."/>
            <person name="Mori M."/>
            <person name="Yoshida Y."/>
            <person name="Ohtoshi R."/>
            <person name="Malay A.D."/>
            <person name="Moran D.A.P."/>
            <person name="Tomita M."/>
            <person name="Numata K."/>
            <person name="Arakawa K."/>
        </authorList>
    </citation>
    <scope>NUCLEOTIDE SEQUENCE</scope>
</reference>
<dbReference type="Proteomes" id="UP000887013">
    <property type="component" value="Unassembled WGS sequence"/>
</dbReference>
<gene>
    <name evidence="1" type="ORF">NPIL_347451</name>
</gene>
<protein>
    <submittedName>
        <fullName evidence="1">Uncharacterized protein</fullName>
    </submittedName>
</protein>
<keyword evidence="2" id="KW-1185">Reference proteome</keyword>
<proteinExistence type="predicted"/>
<evidence type="ECO:0000313" key="1">
    <source>
        <dbReference type="EMBL" id="GFT55473.1"/>
    </source>
</evidence>
<name>A0A8X6P929_NEPPI</name>
<evidence type="ECO:0000313" key="2">
    <source>
        <dbReference type="Proteomes" id="UP000887013"/>
    </source>
</evidence>
<accession>A0A8X6P929</accession>
<comment type="caution">
    <text evidence="1">The sequence shown here is derived from an EMBL/GenBank/DDBJ whole genome shotgun (WGS) entry which is preliminary data.</text>
</comment>
<sequence>MVRNEASQVSGIAISLPQCWRPAVIEVITDAFETTYKLSVRIDSATGKSMSGRGCLPISGEGDNPSLASGALFRVLIVVNIKDFRLKRYVEADKIARVNEDMVALFGPFNR</sequence>
<dbReference type="AlphaFoldDB" id="A0A8X6P929"/>
<dbReference type="EMBL" id="BMAW01017761">
    <property type="protein sequence ID" value="GFT55473.1"/>
    <property type="molecule type" value="Genomic_DNA"/>
</dbReference>